<dbReference type="InterPro" id="IPR002871">
    <property type="entry name" value="NIF_FeS_clus_asmbl_NifU_N"/>
</dbReference>
<dbReference type="AlphaFoldDB" id="A0A0G1J2P2"/>
<dbReference type="Gene3D" id="3.90.1010.10">
    <property type="match status" value="1"/>
</dbReference>
<dbReference type="PATRIC" id="fig|1618447.3.peg.440"/>
<dbReference type="GO" id="GO:0005506">
    <property type="term" value="F:iron ion binding"/>
    <property type="evidence" value="ECO:0007669"/>
    <property type="project" value="InterPro"/>
</dbReference>
<dbReference type="NCBIfam" id="TIGR01994">
    <property type="entry name" value="SUF_scaf_2"/>
    <property type="match status" value="1"/>
</dbReference>
<dbReference type="PANTHER" id="PTHR10093">
    <property type="entry name" value="IRON-SULFUR CLUSTER ASSEMBLY ENZYME NIFU HOMOLOG"/>
    <property type="match status" value="1"/>
</dbReference>
<organism evidence="2 3">
    <name type="scientific">Candidatus Gottesmanbacteria bacterium GW2011_GWB1_44_11c</name>
    <dbReference type="NCBI Taxonomy" id="1618447"/>
    <lineage>
        <taxon>Bacteria</taxon>
        <taxon>Candidatus Gottesmaniibacteriota</taxon>
    </lineage>
</organism>
<dbReference type="SUPFAM" id="SSF82649">
    <property type="entry name" value="SufE/NifU"/>
    <property type="match status" value="1"/>
</dbReference>
<evidence type="ECO:0000313" key="3">
    <source>
        <dbReference type="Proteomes" id="UP000034617"/>
    </source>
</evidence>
<name>A0A0G1J2P2_9BACT</name>
<dbReference type="EMBL" id="LCHM01000011">
    <property type="protein sequence ID" value="KKT38327.1"/>
    <property type="molecule type" value="Genomic_DNA"/>
</dbReference>
<accession>A0A0G1J2P2</accession>
<dbReference type="Proteomes" id="UP000034617">
    <property type="component" value="Unassembled WGS sequence"/>
</dbReference>
<protein>
    <submittedName>
        <fullName evidence="2">Iron-sulfur cluster assembly protein</fullName>
    </submittedName>
</protein>
<dbReference type="CDD" id="cd06664">
    <property type="entry name" value="IscU_like"/>
    <property type="match status" value="1"/>
</dbReference>
<dbReference type="GO" id="GO:0016226">
    <property type="term" value="P:iron-sulfur cluster assembly"/>
    <property type="evidence" value="ECO:0007669"/>
    <property type="project" value="InterPro"/>
</dbReference>
<reference evidence="2 3" key="1">
    <citation type="journal article" date="2015" name="Nature">
        <title>rRNA introns, odd ribosomes, and small enigmatic genomes across a large radiation of phyla.</title>
        <authorList>
            <person name="Brown C.T."/>
            <person name="Hug L.A."/>
            <person name="Thomas B.C."/>
            <person name="Sharon I."/>
            <person name="Castelle C.J."/>
            <person name="Singh A."/>
            <person name="Wilkins M.J."/>
            <person name="Williams K.H."/>
            <person name="Banfield J.F."/>
        </authorList>
    </citation>
    <scope>NUCLEOTIDE SEQUENCE [LARGE SCALE GENOMIC DNA]</scope>
</reference>
<evidence type="ECO:0000313" key="2">
    <source>
        <dbReference type="EMBL" id="KKT38327.1"/>
    </source>
</evidence>
<comment type="caution">
    <text evidence="2">The sequence shown here is derived from an EMBL/GenBank/DDBJ whole genome shotgun (WGS) entry which is preliminary data.</text>
</comment>
<gene>
    <name evidence="2" type="ORF">UW22_C0011G0018</name>
</gene>
<proteinExistence type="predicted"/>
<sequence>MDLYRQHILDHYKHPHHFGRLPKADISKTLFNSACGDRITMELKLGKDGKTITDIRFSGEGCAISQASASLLTDYVFGMKKTDVMKLQKETVLDMLKTELTPTRIKCALLPLEALQKCILEWEKATVV</sequence>
<evidence type="ECO:0000259" key="1">
    <source>
        <dbReference type="Pfam" id="PF01592"/>
    </source>
</evidence>
<dbReference type="GO" id="GO:0051536">
    <property type="term" value="F:iron-sulfur cluster binding"/>
    <property type="evidence" value="ECO:0007669"/>
    <property type="project" value="InterPro"/>
</dbReference>
<feature type="domain" description="NIF system FeS cluster assembly NifU N-terminal" evidence="1">
    <location>
        <begin position="4"/>
        <end position="124"/>
    </location>
</feature>
<dbReference type="Pfam" id="PF01592">
    <property type="entry name" value="NifU_N"/>
    <property type="match status" value="1"/>
</dbReference>